<sequence>MAERRMIKRQIVMSDIFLAMNNAIQLLYYQLMLEADDDGFISNPLTLVRMVDSRKEYLEVLEEKGYLIRFASGVVLVKHWFQHNYIRPDRHHESVLPEKRLVTLTKEKIYILNSECNLPAAPCPAVGRTEDGPLPRRPAVSSLSEGWPLADREREEESFARPHCSWVEEV</sequence>
<protein>
    <submittedName>
        <fullName evidence="2">Uncharacterized protein</fullName>
    </submittedName>
</protein>
<dbReference type="EMBL" id="VULN01000001">
    <property type="protein sequence ID" value="MSS81018.1"/>
    <property type="molecule type" value="Genomic_DNA"/>
</dbReference>
<proteinExistence type="predicted"/>
<reference evidence="2 3" key="1">
    <citation type="submission" date="2019-08" db="EMBL/GenBank/DDBJ databases">
        <title>In-depth cultivation of the pig gut microbiome towards novel bacterial diversity and tailored functional studies.</title>
        <authorList>
            <person name="Wylensek D."/>
            <person name="Hitch T.C.A."/>
            <person name="Clavel T."/>
        </authorList>
    </citation>
    <scope>NUCLEOTIDE SEQUENCE [LARGE SCALE GENOMIC DNA]</scope>
    <source>
        <strain evidence="2 3">WCA-389-WT-5B</strain>
    </source>
</reference>
<gene>
    <name evidence="2" type="ORF">FX155_00040</name>
</gene>
<dbReference type="OrthoDB" id="9788567at2"/>
<evidence type="ECO:0000313" key="2">
    <source>
        <dbReference type="EMBL" id="MSS81018.1"/>
    </source>
</evidence>
<dbReference type="AlphaFoldDB" id="A0A6N7VYQ7"/>
<organism evidence="2 3">
    <name type="scientific">Acidaminococcus fermentans</name>
    <dbReference type="NCBI Taxonomy" id="905"/>
    <lineage>
        <taxon>Bacteria</taxon>
        <taxon>Bacillati</taxon>
        <taxon>Bacillota</taxon>
        <taxon>Negativicutes</taxon>
        <taxon>Acidaminococcales</taxon>
        <taxon>Acidaminococcaceae</taxon>
        <taxon>Acidaminococcus</taxon>
    </lineage>
</organism>
<evidence type="ECO:0000313" key="3">
    <source>
        <dbReference type="Proteomes" id="UP000441455"/>
    </source>
</evidence>
<feature type="region of interest" description="Disordered" evidence="1">
    <location>
        <begin position="129"/>
        <end position="151"/>
    </location>
</feature>
<evidence type="ECO:0000256" key="1">
    <source>
        <dbReference type="SAM" id="MobiDB-lite"/>
    </source>
</evidence>
<name>A0A6N7VYQ7_ACIFE</name>
<dbReference type="RefSeq" id="WP_154487226.1">
    <property type="nucleotide sequence ID" value="NZ_VULN01000001.1"/>
</dbReference>
<dbReference type="Proteomes" id="UP000441455">
    <property type="component" value="Unassembled WGS sequence"/>
</dbReference>
<comment type="caution">
    <text evidence="2">The sequence shown here is derived from an EMBL/GenBank/DDBJ whole genome shotgun (WGS) entry which is preliminary data.</text>
</comment>
<accession>A0A6N7VYQ7</accession>